<dbReference type="OMA" id="TRNCWEA"/>
<sequence length="358" mass="39657">MSAPPYPGNNDFKAPYPPAGPPFQSDGPPPGFAPQGMYPNAPYPNPGQGYPPPNAPYSDMNQGYPPPNAGYNPPQPQGFYPPPNQPGYPPVINQQPMYPQPPGQQPMYPQPPAQQPMNAGDWMPLPSQQVLIPNCPPGLEYLTTIDSLFVKQKVELLEAFIGFETNNKYTIKNNMGQKVFWAVEDNDCCTRNCCGPARPFELQITDAHHQEVIHLSRPLRCDSCFCPCCLQVLEVSSPPGNVIGTVEQNWSIFSPEFSIKDASGETVLKIEGPCCTFSICGAVEFKLMTLDGKQVGKISKQWSGFAREMFTDSDFFGINFPMDLDVRMKAVMLGACFLIDYMFFEKQGNKEQDTPGMF</sequence>
<evidence type="ECO:0000256" key="2">
    <source>
        <dbReference type="RuleBase" id="RU363116"/>
    </source>
</evidence>
<comment type="similarity">
    <text evidence="1 2">Belongs to the phospholipid scramblase family.</text>
</comment>
<dbReference type="VEuPathDB" id="VectorBase:CSON014424"/>
<feature type="region of interest" description="Disordered" evidence="3">
    <location>
        <begin position="1"/>
        <end position="87"/>
    </location>
</feature>
<proteinExistence type="inferred from homology"/>
<keyword evidence="2" id="KW-0449">Lipoprotein</keyword>
<reference evidence="4" key="1">
    <citation type="submission" date="2018-04" db="EMBL/GenBank/DDBJ databases">
        <authorList>
            <person name="Go L.Y."/>
            <person name="Mitchell J.A."/>
        </authorList>
    </citation>
    <scope>NUCLEOTIDE SEQUENCE</scope>
    <source>
        <tissue evidence="4">Whole organism</tissue>
    </source>
</reference>
<evidence type="ECO:0000256" key="3">
    <source>
        <dbReference type="SAM" id="MobiDB-lite"/>
    </source>
</evidence>
<dbReference type="GO" id="GO:0017128">
    <property type="term" value="F:phospholipid scramblase activity"/>
    <property type="evidence" value="ECO:0007669"/>
    <property type="project" value="InterPro"/>
</dbReference>
<dbReference type="SUPFAM" id="SSF54518">
    <property type="entry name" value="Tubby C-terminal domain-like"/>
    <property type="match status" value="1"/>
</dbReference>
<comment type="cofactor">
    <cofactor evidence="2">
        <name>Ca(2+)</name>
        <dbReference type="ChEBI" id="CHEBI:29108"/>
    </cofactor>
</comment>
<feature type="compositionally biased region" description="Pro residues" evidence="3">
    <location>
        <begin position="15"/>
        <end position="32"/>
    </location>
</feature>
<dbReference type="EMBL" id="UFQS01000007">
    <property type="protein sequence ID" value="SSW97099.1"/>
    <property type="molecule type" value="Genomic_DNA"/>
</dbReference>
<dbReference type="EMBL" id="UFQT01000007">
    <property type="protein sequence ID" value="SSX17485.1"/>
    <property type="molecule type" value="Genomic_DNA"/>
</dbReference>
<feature type="compositionally biased region" description="Pro residues" evidence="3">
    <location>
        <begin position="41"/>
        <end position="55"/>
    </location>
</feature>
<keyword evidence="2" id="KW-0106">Calcium</keyword>
<reference evidence="5" key="2">
    <citation type="submission" date="2018-07" db="EMBL/GenBank/DDBJ databases">
        <authorList>
            <person name="Quirk P.G."/>
            <person name="Krulwich T.A."/>
        </authorList>
    </citation>
    <scope>NUCLEOTIDE SEQUENCE</scope>
</reference>
<dbReference type="PANTHER" id="PTHR23248">
    <property type="entry name" value="PHOSPHOLIPID SCRAMBLASE-RELATED"/>
    <property type="match status" value="1"/>
</dbReference>
<dbReference type="Pfam" id="PF03803">
    <property type="entry name" value="Scramblase"/>
    <property type="match status" value="1"/>
</dbReference>
<evidence type="ECO:0000313" key="5">
    <source>
        <dbReference type="EMBL" id="SSX17485.1"/>
    </source>
</evidence>
<gene>
    <name evidence="5" type="primary">CSON014424</name>
</gene>
<name>A0A336LIQ1_CULSO</name>
<protein>
    <recommendedName>
        <fullName evidence="2">Phospholipid scramblase</fullName>
    </recommendedName>
</protein>
<dbReference type="GO" id="GO:0005886">
    <property type="term" value="C:plasma membrane"/>
    <property type="evidence" value="ECO:0007669"/>
    <property type="project" value="TreeGrafter"/>
</dbReference>
<keyword evidence="2" id="KW-0564">Palmitate</keyword>
<feature type="compositionally biased region" description="Pro residues" evidence="3">
    <location>
        <begin position="64"/>
        <end position="87"/>
    </location>
</feature>
<organism evidence="5">
    <name type="scientific">Culicoides sonorensis</name>
    <name type="common">Biting midge</name>
    <dbReference type="NCBI Taxonomy" id="179676"/>
    <lineage>
        <taxon>Eukaryota</taxon>
        <taxon>Metazoa</taxon>
        <taxon>Ecdysozoa</taxon>
        <taxon>Arthropoda</taxon>
        <taxon>Hexapoda</taxon>
        <taxon>Insecta</taxon>
        <taxon>Pterygota</taxon>
        <taxon>Neoptera</taxon>
        <taxon>Endopterygota</taxon>
        <taxon>Diptera</taxon>
        <taxon>Nematocera</taxon>
        <taxon>Chironomoidea</taxon>
        <taxon>Ceratopogonidae</taxon>
        <taxon>Ceratopogoninae</taxon>
        <taxon>Culicoides</taxon>
        <taxon>Monoculicoides</taxon>
    </lineage>
</organism>
<accession>A0A336LIQ1</accession>
<dbReference type="InterPro" id="IPR005552">
    <property type="entry name" value="Scramblase"/>
</dbReference>
<evidence type="ECO:0000256" key="1">
    <source>
        <dbReference type="ARBA" id="ARBA00005350"/>
    </source>
</evidence>
<dbReference type="InterPro" id="IPR025659">
    <property type="entry name" value="Tubby-like_C"/>
</dbReference>
<dbReference type="AlphaFoldDB" id="A0A336LIQ1"/>
<dbReference type="PANTHER" id="PTHR23248:SF9">
    <property type="entry name" value="PHOSPHOLIPID SCRAMBLASE"/>
    <property type="match status" value="1"/>
</dbReference>
<comment type="function">
    <text evidence="2">May mediate accelerated ATP-independent bidirectional transbilayer migration of phospholipids upon binding calcium ions that results in a loss of phospholipid asymmetry in the plasma membrane.</text>
</comment>
<evidence type="ECO:0000313" key="4">
    <source>
        <dbReference type="EMBL" id="SSW97099.1"/>
    </source>
</evidence>